<dbReference type="SUPFAM" id="SSF51126">
    <property type="entry name" value="Pectin lyase-like"/>
    <property type="match status" value="1"/>
</dbReference>
<organism evidence="6 7">
    <name type="scientific">Leptonema illini</name>
    <dbReference type="NCBI Taxonomy" id="183"/>
    <lineage>
        <taxon>Bacteria</taxon>
        <taxon>Pseudomonadati</taxon>
        <taxon>Spirochaetota</taxon>
        <taxon>Spirochaetia</taxon>
        <taxon>Leptospirales</taxon>
        <taxon>Leptospiraceae</taxon>
        <taxon>Leptonema</taxon>
    </lineage>
</organism>
<evidence type="ECO:0000259" key="3">
    <source>
        <dbReference type="Pfam" id="PF13205"/>
    </source>
</evidence>
<dbReference type="SMART" id="SM00710">
    <property type="entry name" value="PbH1"/>
    <property type="match status" value="4"/>
</dbReference>
<dbReference type="Pfam" id="PF13229">
    <property type="entry name" value="Beta_helix"/>
    <property type="match status" value="1"/>
</dbReference>
<dbReference type="InterPro" id="IPR006626">
    <property type="entry name" value="PbH1"/>
</dbReference>
<dbReference type="PROSITE" id="PS51257">
    <property type="entry name" value="PROKAR_LIPOPROTEIN"/>
    <property type="match status" value="1"/>
</dbReference>
<evidence type="ECO:0000313" key="6">
    <source>
        <dbReference type="EMBL" id="KAB2932225.1"/>
    </source>
</evidence>
<accession>A0A833LWX2</accession>
<dbReference type="EMBL" id="WBUI01000010">
    <property type="protein sequence ID" value="KAB2932225.1"/>
    <property type="molecule type" value="Genomic_DNA"/>
</dbReference>
<dbReference type="InterPro" id="IPR012334">
    <property type="entry name" value="Pectin_lyas_fold"/>
</dbReference>
<reference evidence="6 7" key="1">
    <citation type="submission" date="2019-10" db="EMBL/GenBank/DDBJ databases">
        <title>Extracellular Electron Transfer in a Candidatus Methanoperedens spp. Enrichment Culture.</title>
        <authorList>
            <person name="Berger S."/>
            <person name="Rangel Shaw D."/>
            <person name="Berben T."/>
            <person name="In 'T Zandt M."/>
            <person name="Frank J."/>
            <person name="Reimann J."/>
            <person name="Jetten M.S.M."/>
            <person name="Welte C.U."/>
        </authorList>
    </citation>
    <scope>NUCLEOTIDE SEQUENCE [LARGE SCALE GENOMIC DNA]</scope>
    <source>
        <strain evidence="6">SB12</strain>
    </source>
</reference>
<evidence type="ECO:0000313" key="7">
    <source>
        <dbReference type="Proteomes" id="UP000460298"/>
    </source>
</evidence>
<feature type="chain" id="PRO_5033060967" description="SbsA Ig-like domain-containing protein" evidence="2">
    <location>
        <begin position="23"/>
        <end position="698"/>
    </location>
</feature>
<protein>
    <recommendedName>
        <fullName evidence="8">SbsA Ig-like domain-containing protein</fullName>
    </recommendedName>
</protein>
<evidence type="ECO:0000256" key="2">
    <source>
        <dbReference type="SAM" id="SignalP"/>
    </source>
</evidence>
<feature type="signal peptide" evidence="2">
    <location>
        <begin position="1"/>
        <end position="22"/>
    </location>
</feature>
<gene>
    <name evidence="6" type="ORF">F9K24_11525</name>
</gene>
<dbReference type="InterPro" id="IPR032812">
    <property type="entry name" value="SbsA_Ig"/>
</dbReference>
<evidence type="ECO:0000259" key="4">
    <source>
        <dbReference type="Pfam" id="PF13229"/>
    </source>
</evidence>
<evidence type="ECO:0000256" key="1">
    <source>
        <dbReference type="ARBA" id="ARBA00022729"/>
    </source>
</evidence>
<dbReference type="Pfam" id="PF13205">
    <property type="entry name" value="Big_5"/>
    <property type="match status" value="1"/>
</dbReference>
<dbReference type="AlphaFoldDB" id="A0A833LWX2"/>
<name>A0A833LWX2_9LEPT</name>
<feature type="domain" description="GH29D-like beta-sandwich" evidence="5">
    <location>
        <begin position="65"/>
        <end position="133"/>
    </location>
</feature>
<dbReference type="InterPro" id="IPR039448">
    <property type="entry name" value="Beta_helix"/>
</dbReference>
<dbReference type="InterPro" id="IPR011050">
    <property type="entry name" value="Pectin_lyase_fold/virulence"/>
</dbReference>
<feature type="domain" description="SbsA Ig-like" evidence="3">
    <location>
        <begin position="225"/>
        <end position="317"/>
    </location>
</feature>
<feature type="domain" description="Right handed beta helix" evidence="4">
    <location>
        <begin position="454"/>
        <end position="602"/>
    </location>
</feature>
<dbReference type="Gene3D" id="2.160.20.10">
    <property type="entry name" value="Single-stranded right-handed beta-helix, Pectin lyase-like"/>
    <property type="match status" value="1"/>
</dbReference>
<evidence type="ECO:0008006" key="8">
    <source>
        <dbReference type="Google" id="ProtNLM"/>
    </source>
</evidence>
<dbReference type="InterPro" id="IPR059177">
    <property type="entry name" value="GH29D-like_dom"/>
</dbReference>
<sequence length="698" mass="71661">MPMFVSKFKKTLLLLISISATACPFGTDSENSESSLGLLLALAGSPPAENSGSSPETVSTPTFSPAPGNYGASQWISITSVTPDATVLYSDNGTEPACPSTGTQYSGLFKVSSTTTLKAIACKDGMTSSTIQTGIYTIAGTVGTPTFSLTSGTYTSDLSVTLSLSTPDSTIRYTTNGSDPDCATGSEYSAPITLTVPGTRTIKAIGCRIGWSPSSVVSATYEQPSTNPQVISVSPSAGNFIKTDQSIVIQFSESMQTPTATGSIIGIDPAVILSRSKVNADTVTLIPPSMWTTGMNKQLELEVYDAEGNGPYTFSFTYSVSTGNVYYVKKTGWDSNDGLSPSAAKSRIFSAIMAASEGDIVLVAEGIYNVNSSSLTADGPVVLKKGVSVYGGFSNDFSSRDILAYETRIVDGCTSSYSCTAPILSNSITQDTILDGFSIHGASVSGGKAISDSSSTQLTISNCRITAGNLATVAVDLYNSRAVLTANSISGSPAGATNSTALMIWGTSANPVIRNNLIHGGSATGISSGISMGSGTKATIQNNTISGGNGSTAAIALTPDGSSIIENNILFTDNGASGYCIMYTGGSALPSSLKNNAFYSCATYLSQGINSFTAMCAGKPGKSDCSVTFDAAVAADNVAANPNFINMAGKDWRLSASTPCSISAGGKDLFSAIPVDYSGIARTIPFSIGAYEQNNSCP</sequence>
<proteinExistence type="predicted"/>
<dbReference type="Proteomes" id="UP000460298">
    <property type="component" value="Unassembled WGS sequence"/>
</dbReference>
<keyword evidence="1 2" id="KW-0732">Signal</keyword>
<feature type="domain" description="GH29D-like beta-sandwich" evidence="5">
    <location>
        <begin position="150"/>
        <end position="217"/>
    </location>
</feature>
<comment type="caution">
    <text evidence="6">The sequence shown here is derived from an EMBL/GenBank/DDBJ whole genome shotgun (WGS) entry which is preliminary data.</text>
</comment>
<dbReference type="Pfam" id="PF13290">
    <property type="entry name" value="CHB_HEX_C_1"/>
    <property type="match status" value="2"/>
</dbReference>
<evidence type="ECO:0000259" key="5">
    <source>
        <dbReference type="Pfam" id="PF13290"/>
    </source>
</evidence>